<dbReference type="KEGG" id="kan:IMCC3317_14700"/>
<keyword evidence="1" id="KW-0472">Membrane</keyword>
<dbReference type="PROSITE" id="PS51257">
    <property type="entry name" value="PROKAR_LIPOPROTEIN"/>
    <property type="match status" value="1"/>
</dbReference>
<keyword evidence="1" id="KW-0812">Transmembrane</keyword>
<protein>
    <recommendedName>
        <fullName evidence="4">DUF4190 domain-containing protein</fullName>
    </recommendedName>
</protein>
<dbReference type="OrthoDB" id="1099888at2"/>
<dbReference type="Proteomes" id="UP000464657">
    <property type="component" value="Chromosome"/>
</dbReference>
<feature type="transmembrane region" description="Helical" evidence="1">
    <location>
        <begin position="12"/>
        <end position="41"/>
    </location>
</feature>
<gene>
    <name evidence="2" type="ORF">IMCC3317_14700</name>
</gene>
<keyword evidence="3" id="KW-1185">Reference proteome</keyword>
<dbReference type="Pfam" id="PF07666">
    <property type="entry name" value="MpPF26"/>
    <property type="match status" value="1"/>
</dbReference>
<dbReference type="InterPro" id="IPR011655">
    <property type="entry name" value="MpPF26"/>
</dbReference>
<reference evidence="2 3" key="1">
    <citation type="journal article" date="2013" name="Int. J. Syst. Evol. Microbiol.">
        <title>Kordia antarctica sp. nov., isolated from Antarctic seawater.</title>
        <authorList>
            <person name="Baek K."/>
            <person name="Choi A."/>
            <person name="Kang I."/>
            <person name="Lee K."/>
            <person name="Cho J.C."/>
        </authorList>
    </citation>
    <scope>NUCLEOTIDE SEQUENCE [LARGE SCALE GENOMIC DNA]</scope>
    <source>
        <strain evidence="2 3">IMCC3317</strain>
    </source>
</reference>
<organism evidence="2 3">
    <name type="scientific">Kordia antarctica</name>
    <dbReference type="NCBI Taxonomy" id="1218801"/>
    <lineage>
        <taxon>Bacteria</taxon>
        <taxon>Pseudomonadati</taxon>
        <taxon>Bacteroidota</taxon>
        <taxon>Flavobacteriia</taxon>
        <taxon>Flavobacteriales</taxon>
        <taxon>Flavobacteriaceae</taxon>
        <taxon>Kordia</taxon>
    </lineage>
</organism>
<sequence>MESRNLPNATLIVVLGALSIVGCCFYNVGLIIGLVALYLAMNAAKLYKADPQAYDNYSTVNIGKILAIIGIVINVIGLLFLIWAISTFGWEVVQDNEEFKMQVQEYFGQ</sequence>
<dbReference type="RefSeq" id="WP_160128843.1">
    <property type="nucleotide sequence ID" value="NZ_CP019288.1"/>
</dbReference>
<evidence type="ECO:0000313" key="2">
    <source>
        <dbReference type="EMBL" id="QHI36116.1"/>
    </source>
</evidence>
<dbReference type="AlphaFoldDB" id="A0A7L4ZIV1"/>
<evidence type="ECO:0000256" key="1">
    <source>
        <dbReference type="SAM" id="Phobius"/>
    </source>
</evidence>
<dbReference type="NCBIfam" id="NF040945">
    <property type="entry name" value="CCC_membrane"/>
    <property type="match status" value="1"/>
</dbReference>
<keyword evidence="1" id="KW-1133">Transmembrane helix</keyword>
<dbReference type="EMBL" id="CP019288">
    <property type="protein sequence ID" value="QHI36116.1"/>
    <property type="molecule type" value="Genomic_DNA"/>
</dbReference>
<accession>A0A7L4ZIV1</accession>
<evidence type="ECO:0008006" key="4">
    <source>
        <dbReference type="Google" id="ProtNLM"/>
    </source>
</evidence>
<evidence type="ECO:0000313" key="3">
    <source>
        <dbReference type="Proteomes" id="UP000464657"/>
    </source>
</evidence>
<feature type="transmembrane region" description="Helical" evidence="1">
    <location>
        <begin position="62"/>
        <end position="85"/>
    </location>
</feature>
<name>A0A7L4ZIV1_9FLAO</name>
<proteinExistence type="predicted"/>